<comment type="caution">
    <text evidence="9">The sequence shown here is derived from an EMBL/GenBank/DDBJ whole genome shotgun (WGS) entry which is preliminary data.</text>
</comment>
<dbReference type="PROSITE" id="PS00508">
    <property type="entry name" value="NI_HGENASE_L_2"/>
    <property type="match status" value="1"/>
</dbReference>
<comment type="cofactor">
    <cofactor evidence="1 7">
        <name>Ni(2+)</name>
        <dbReference type="ChEBI" id="CHEBI:49786"/>
    </cofactor>
</comment>
<comment type="similarity">
    <text evidence="3 8">Belongs to the [NiFe]/[NiFeSe] hydrogenase large subunit family.</text>
</comment>
<keyword evidence="6 8" id="KW-0560">Oxidoreductase</keyword>
<dbReference type="Proteomes" id="UP001320159">
    <property type="component" value="Unassembled WGS sequence"/>
</dbReference>
<keyword evidence="10" id="KW-1185">Reference proteome</keyword>
<feature type="binding site" evidence="7">
    <location>
        <position position="60"/>
    </location>
    <ligand>
        <name>Ni(2+)</name>
        <dbReference type="ChEBI" id="CHEBI:49786"/>
    </ligand>
</feature>
<keyword evidence="7" id="KW-0408">Iron</keyword>
<dbReference type="GO" id="GO:0016151">
    <property type="term" value="F:nickel cation binding"/>
    <property type="evidence" value="ECO:0007669"/>
    <property type="project" value="InterPro"/>
</dbReference>
<evidence type="ECO:0000256" key="5">
    <source>
        <dbReference type="ARBA" id="ARBA00022723"/>
    </source>
</evidence>
<sequence length="595" mass="66099">MVKITVDPVTRTSGGLRVMIDLNNGSVIDAKCSGTSYRGIEQMLIGRQPMDSVYFTQRVCGMCSASHATASANAIESLCESTAVIPKDALIIRNILNGLAWLRSHIEHLYLIFLPDIADPMYRDMLKTSEVGNRVWNEFNGRFASPDYALSGVESGKGYIEALKCIKLISQAEAILGGRSPHMPAIVPGGVTCRPTGSDIYSLKECYEGIMDFLQRRLLGPTITVDEWLKNTHEPSSNMDFLWNNISDLTMGEFTPENGWGDMQLFMVFCSRMVSRDFLSGPVSMDLDTIGGYPLYDQLIGFLSYGSFYKVKDNSGNYKDGYVPLDAELSDSYEIPAGFTPGSMQNIYSTSEKLDPNLIVEHVYSSFYTYGEQKSSKSPLNGETSPLTGSRDIDYGSVKYSFIKAPRYGNVPCEVGPLARLINSREKLIIDIMKMLHDKNMRGTRDRSYPMTSTYTRVLSRMQETLIVAKMLGDWIENDLGVHSGERKYYVPLEIRPKKTGSGLIEAPRGALGHWLKLDGYGNIANYQIISPTSWNASPMDKDMKYGPMELSLLGVKTTPLGNKPGSESNPTSIYHVVRSFDPCVSCAVHTIRKS</sequence>
<feature type="binding site" evidence="7">
    <location>
        <position position="584"/>
    </location>
    <ligand>
        <name>Ni(2+)</name>
        <dbReference type="ChEBI" id="CHEBI:49786"/>
    </ligand>
</feature>
<dbReference type="Gene3D" id="1.10.645.10">
    <property type="entry name" value="Cytochrome-c3 Hydrogenase, chain B"/>
    <property type="match status" value="1"/>
</dbReference>
<dbReference type="PROSITE" id="PS00507">
    <property type="entry name" value="NI_HGENASE_L_1"/>
    <property type="match status" value="1"/>
</dbReference>
<evidence type="ECO:0000313" key="9">
    <source>
        <dbReference type="EMBL" id="MCD1296269.1"/>
    </source>
</evidence>
<dbReference type="InterPro" id="IPR018194">
    <property type="entry name" value="Ni-dep_hyd_lsu_Ni_BS"/>
</dbReference>
<dbReference type="AlphaFoldDB" id="A0AAP2REK1"/>
<evidence type="ECO:0000313" key="10">
    <source>
        <dbReference type="Proteomes" id="UP001320159"/>
    </source>
</evidence>
<feature type="binding site" evidence="7">
    <location>
        <position position="63"/>
    </location>
    <ligand>
        <name>Fe cation</name>
        <dbReference type="ChEBI" id="CHEBI:24875"/>
    </ligand>
</feature>
<evidence type="ECO:0000256" key="2">
    <source>
        <dbReference type="ARBA" id="ARBA00004196"/>
    </source>
</evidence>
<feature type="binding site" evidence="7">
    <location>
        <position position="587"/>
    </location>
    <ligand>
        <name>Fe cation</name>
        <dbReference type="ChEBI" id="CHEBI:24875"/>
    </ligand>
</feature>
<evidence type="ECO:0000256" key="4">
    <source>
        <dbReference type="ARBA" id="ARBA00022596"/>
    </source>
</evidence>
<comment type="cofactor">
    <cofactor evidence="7">
        <name>Fe cation</name>
        <dbReference type="ChEBI" id="CHEBI:24875"/>
    </cofactor>
</comment>
<dbReference type="SUPFAM" id="SSF56762">
    <property type="entry name" value="HydB/Nqo4-like"/>
    <property type="match status" value="1"/>
</dbReference>
<proteinExistence type="inferred from homology"/>
<name>A0AAP2REK1_9EURY</name>
<gene>
    <name evidence="9" type="ORF">CUJ83_14800</name>
</gene>
<feature type="binding site" evidence="7">
    <location>
        <position position="63"/>
    </location>
    <ligand>
        <name>Ni(2+)</name>
        <dbReference type="ChEBI" id="CHEBI:49786"/>
    </ligand>
</feature>
<protein>
    <submittedName>
        <fullName evidence="9">NiFe hydrogenase</fullName>
    </submittedName>
</protein>
<dbReference type="InterPro" id="IPR029014">
    <property type="entry name" value="NiFe-Hase_large"/>
</dbReference>
<accession>A0AAP2REK1</accession>
<evidence type="ECO:0000256" key="1">
    <source>
        <dbReference type="ARBA" id="ARBA00001967"/>
    </source>
</evidence>
<feature type="binding site" evidence="7">
    <location>
        <position position="529"/>
    </location>
    <ligand>
        <name>Mg(2+)</name>
        <dbReference type="ChEBI" id="CHEBI:18420"/>
    </ligand>
</feature>
<dbReference type="Pfam" id="PF00374">
    <property type="entry name" value="NiFeSe_Hases"/>
    <property type="match status" value="3"/>
</dbReference>
<dbReference type="EMBL" id="PGCK01000016">
    <property type="protein sequence ID" value="MCD1296269.1"/>
    <property type="molecule type" value="Genomic_DNA"/>
</dbReference>
<dbReference type="GO" id="GO:0008901">
    <property type="term" value="F:ferredoxin hydrogenase activity"/>
    <property type="evidence" value="ECO:0007669"/>
    <property type="project" value="InterPro"/>
</dbReference>
<dbReference type="PANTHER" id="PTHR42958:SF4">
    <property type="entry name" value="HYDROGENASE EXPRESSION_FORMATION PROTEIN HUPK"/>
    <property type="match status" value="1"/>
</dbReference>
<dbReference type="InterPro" id="IPR050867">
    <property type="entry name" value="NiFe/NiFeSe_hydrgnase_LSU"/>
</dbReference>
<evidence type="ECO:0000256" key="8">
    <source>
        <dbReference type="RuleBase" id="RU003896"/>
    </source>
</evidence>
<feature type="binding site" evidence="7">
    <location>
        <position position="590"/>
    </location>
    <ligand>
        <name>Mg(2+)</name>
        <dbReference type="ChEBI" id="CHEBI:18420"/>
    </ligand>
</feature>
<dbReference type="InterPro" id="IPR001501">
    <property type="entry name" value="Ni-dep_hyd_lsu"/>
</dbReference>
<keyword evidence="4 7" id="KW-0533">Nickel</keyword>
<evidence type="ECO:0000256" key="3">
    <source>
        <dbReference type="ARBA" id="ARBA00009292"/>
    </source>
</evidence>
<reference evidence="9 10" key="1">
    <citation type="submission" date="2017-11" db="EMBL/GenBank/DDBJ databases">
        <title>Isolation and Characterization of Family Methanocellaceae Species from Potential Methane Hydrate Area Offshore Southwestern Taiwan.</title>
        <authorList>
            <person name="Zhang W.-L."/>
            <person name="Chen W.-C."/>
            <person name="Lai M.-C."/>
            <person name="Chen S.-C."/>
        </authorList>
    </citation>
    <scope>NUCLEOTIDE SEQUENCE [LARGE SCALE GENOMIC DNA]</scope>
    <source>
        <strain evidence="9 10">CWC-04</strain>
    </source>
</reference>
<keyword evidence="7" id="KW-0460">Magnesium</keyword>
<comment type="subcellular location">
    <subcellularLocation>
        <location evidence="2">Cell envelope</location>
    </subcellularLocation>
</comment>
<dbReference type="RefSeq" id="WP_230743260.1">
    <property type="nucleotide sequence ID" value="NZ_PGCK01000016.1"/>
</dbReference>
<feature type="binding site" evidence="7">
    <location>
        <position position="41"/>
    </location>
    <ligand>
        <name>Mg(2+)</name>
        <dbReference type="ChEBI" id="CHEBI:18420"/>
    </ligand>
</feature>
<organism evidence="9 10">
    <name type="scientific">Methanooceanicella nereidis</name>
    <dbReference type="NCBI Taxonomy" id="2052831"/>
    <lineage>
        <taxon>Archaea</taxon>
        <taxon>Methanobacteriati</taxon>
        <taxon>Methanobacteriota</taxon>
        <taxon>Stenosarchaea group</taxon>
        <taxon>Methanomicrobia</taxon>
        <taxon>Methanocellales</taxon>
        <taxon>Methanocellaceae</taxon>
        <taxon>Methanooceanicella</taxon>
    </lineage>
</organism>
<evidence type="ECO:0000256" key="6">
    <source>
        <dbReference type="ARBA" id="ARBA00023002"/>
    </source>
</evidence>
<dbReference type="PANTHER" id="PTHR42958">
    <property type="entry name" value="HYDROGENASE-2 LARGE CHAIN"/>
    <property type="match status" value="1"/>
</dbReference>
<evidence type="ECO:0000256" key="7">
    <source>
        <dbReference type="PIRSR" id="PIRSR601501-1"/>
    </source>
</evidence>
<keyword evidence="5 7" id="KW-0479">Metal-binding</keyword>